<gene>
    <name evidence="2" type="ORF">TCM_011913</name>
</gene>
<accession>A0A061EIX2</accession>
<dbReference type="PANTHER" id="PTHR47481">
    <property type="match status" value="1"/>
</dbReference>
<organism evidence="2 3">
    <name type="scientific">Theobroma cacao</name>
    <name type="common">Cacao</name>
    <name type="synonym">Cocoa</name>
    <dbReference type="NCBI Taxonomy" id="3641"/>
    <lineage>
        <taxon>Eukaryota</taxon>
        <taxon>Viridiplantae</taxon>
        <taxon>Streptophyta</taxon>
        <taxon>Embryophyta</taxon>
        <taxon>Tracheophyta</taxon>
        <taxon>Spermatophyta</taxon>
        <taxon>Magnoliopsida</taxon>
        <taxon>eudicotyledons</taxon>
        <taxon>Gunneridae</taxon>
        <taxon>Pentapetalae</taxon>
        <taxon>rosids</taxon>
        <taxon>malvids</taxon>
        <taxon>Malvales</taxon>
        <taxon>Malvaceae</taxon>
        <taxon>Byttnerioideae</taxon>
        <taxon>Theobroma</taxon>
    </lineage>
</organism>
<protein>
    <submittedName>
        <fullName evidence="2">Uncharacterized protein</fullName>
    </submittedName>
</protein>
<keyword evidence="3" id="KW-1185">Reference proteome</keyword>
<proteinExistence type="predicted"/>
<dbReference type="eggNOG" id="KOG0017">
    <property type="taxonomic scope" value="Eukaryota"/>
</dbReference>
<evidence type="ECO:0000313" key="2">
    <source>
        <dbReference type="EMBL" id="EOY02214.1"/>
    </source>
</evidence>
<feature type="compositionally biased region" description="Polar residues" evidence="1">
    <location>
        <begin position="175"/>
        <end position="190"/>
    </location>
</feature>
<dbReference type="Pfam" id="PF14223">
    <property type="entry name" value="Retrotran_gag_2"/>
    <property type="match status" value="1"/>
</dbReference>
<sequence length="255" mass="28209">MEDQIVSQRTQPCQQNGKTVSNLDYLPWRRQDQLLLHAIFASLSEGVIPLVSSTKTSQEAWTRLSCLYSKRLTTHIIHLKDKLTSITRGSLFVTDFFISIKQITDELTVLGDPPSDADLLVYTTRGLGLAYKELITAMRTRDTVVPFKELFDKIIDHETFFLHNEKQYPDPTPPTTNLAKTSSSSYCPTKSLSPSSAPGLLPNPISANKQYKPTNSYNSNSNSVVCQFCIVALSTGTICHAPKLPIGPVTTVATS</sequence>
<name>A0A061EIX2_THECC</name>
<dbReference type="EMBL" id="CM001880">
    <property type="protein sequence ID" value="EOY02214.1"/>
    <property type="molecule type" value="Genomic_DNA"/>
</dbReference>
<dbReference type="InParanoid" id="A0A061EIX2"/>
<evidence type="ECO:0000256" key="1">
    <source>
        <dbReference type="SAM" id="MobiDB-lite"/>
    </source>
</evidence>
<dbReference type="AlphaFoldDB" id="A0A061EIX2"/>
<dbReference type="Proteomes" id="UP000026915">
    <property type="component" value="Chromosome 2"/>
</dbReference>
<dbReference type="PANTHER" id="PTHR47481:SF22">
    <property type="entry name" value="RETROTRANSPOSON GAG DOMAIN-CONTAINING PROTEIN"/>
    <property type="match status" value="1"/>
</dbReference>
<feature type="region of interest" description="Disordered" evidence="1">
    <location>
        <begin position="165"/>
        <end position="205"/>
    </location>
</feature>
<feature type="compositionally biased region" description="Low complexity" evidence="1">
    <location>
        <begin position="191"/>
        <end position="204"/>
    </location>
</feature>
<evidence type="ECO:0000313" key="3">
    <source>
        <dbReference type="Proteomes" id="UP000026915"/>
    </source>
</evidence>
<dbReference type="HOGENOM" id="CLU_1091583_0_0_1"/>
<dbReference type="OMA" id="TICHAPK"/>
<reference evidence="2 3" key="1">
    <citation type="journal article" date="2013" name="Genome Biol.">
        <title>The genome sequence of the most widely cultivated cacao type and its use to identify candidate genes regulating pod color.</title>
        <authorList>
            <person name="Motamayor J.C."/>
            <person name="Mockaitis K."/>
            <person name="Schmutz J."/>
            <person name="Haiminen N."/>
            <person name="Iii D.L."/>
            <person name="Cornejo O."/>
            <person name="Findley S.D."/>
            <person name="Zheng P."/>
            <person name="Utro F."/>
            <person name="Royaert S."/>
            <person name="Saski C."/>
            <person name="Jenkins J."/>
            <person name="Podicheti R."/>
            <person name="Zhao M."/>
            <person name="Scheffler B.E."/>
            <person name="Stack J.C."/>
            <person name="Feltus F.A."/>
            <person name="Mustiga G.M."/>
            <person name="Amores F."/>
            <person name="Phillips W."/>
            <person name="Marelli J.P."/>
            <person name="May G.D."/>
            <person name="Shapiro H."/>
            <person name="Ma J."/>
            <person name="Bustamante C.D."/>
            <person name="Schnell R.J."/>
            <person name="Main D."/>
            <person name="Gilbert D."/>
            <person name="Parida L."/>
            <person name="Kuhn D.N."/>
        </authorList>
    </citation>
    <scope>NUCLEOTIDE SEQUENCE [LARGE SCALE GENOMIC DNA]</scope>
    <source>
        <strain evidence="3">cv. Matina 1-6</strain>
    </source>
</reference>
<dbReference type="Gramene" id="EOY02214">
    <property type="protein sequence ID" value="EOY02214"/>
    <property type="gene ID" value="TCM_011913"/>
</dbReference>